<gene>
    <name evidence="1" type="ORF">H6F44_13155</name>
</gene>
<proteinExistence type="predicted"/>
<dbReference type="EMBL" id="JACJPY010000040">
    <property type="protein sequence ID" value="MBD2151058.1"/>
    <property type="molecule type" value="Genomic_DNA"/>
</dbReference>
<keyword evidence="2" id="KW-1185">Reference proteome</keyword>
<dbReference type="Proteomes" id="UP000631421">
    <property type="component" value="Unassembled WGS sequence"/>
</dbReference>
<evidence type="ECO:0000313" key="2">
    <source>
        <dbReference type="Proteomes" id="UP000631421"/>
    </source>
</evidence>
<reference evidence="1" key="1">
    <citation type="journal article" date="2015" name="ISME J.">
        <title>Draft Genome Sequence of Streptomyces incarnatus NRRL8089, which Produces the Nucleoside Antibiotic Sinefungin.</title>
        <authorList>
            <person name="Oshima K."/>
            <person name="Hattori M."/>
            <person name="Shimizu H."/>
            <person name="Fukuda K."/>
            <person name="Nemoto M."/>
            <person name="Inagaki K."/>
            <person name="Tamura T."/>
        </authorList>
    </citation>
    <scope>NUCLEOTIDE SEQUENCE</scope>
    <source>
        <strain evidence="1">FACHB-1277</strain>
    </source>
</reference>
<dbReference type="RefSeq" id="WP_190351419.1">
    <property type="nucleotide sequence ID" value="NZ_JACJPY010000040.1"/>
</dbReference>
<accession>A0A926UUD8</accession>
<dbReference type="AlphaFoldDB" id="A0A926UUD8"/>
<organism evidence="1 2">
    <name type="scientific">Pseudanabaena cinerea FACHB-1277</name>
    <dbReference type="NCBI Taxonomy" id="2949581"/>
    <lineage>
        <taxon>Bacteria</taxon>
        <taxon>Bacillati</taxon>
        <taxon>Cyanobacteriota</taxon>
        <taxon>Cyanophyceae</taxon>
        <taxon>Pseudanabaenales</taxon>
        <taxon>Pseudanabaenaceae</taxon>
        <taxon>Pseudanabaena</taxon>
        <taxon>Pseudanabaena cinerea</taxon>
    </lineage>
</organism>
<sequence>MSNLFQIIEVPEDAAESEEAMGSKFKFWFNHRDLGKCLFKQVRPNTGEDWSEKVASELAELLGLPHASYELATWQNRNGVIATNFLSKDTALIHGNDILAGIVSSYPRDG</sequence>
<comment type="caution">
    <text evidence="1">The sequence shown here is derived from an EMBL/GenBank/DDBJ whole genome shotgun (WGS) entry which is preliminary data.</text>
</comment>
<name>A0A926UUD8_9CYAN</name>
<evidence type="ECO:0000313" key="1">
    <source>
        <dbReference type="EMBL" id="MBD2151058.1"/>
    </source>
</evidence>
<protein>
    <submittedName>
        <fullName evidence="1">Uncharacterized protein</fullName>
    </submittedName>
</protein>
<reference evidence="1" key="2">
    <citation type="submission" date="2020-08" db="EMBL/GenBank/DDBJ databases">
        <authorList>
            <person name="Chen M."/>
            <person name="Teng W."/>
            <person name="Zhao L."/>
            <person name="Hu C."/>
            <person name="Zhou Y."/>
            <person name="Han B."/>
            <person name="Song L."/>
            <person name="Shu W."/>
        </authorList>
    </citation>
    <scope>NUCLEOTIDE SEQUENCE</scope>
    <source>
        <strain evidence="1">FACHB-1277</strain>
    </source>
</reference>